<dbReference type="EMBL" id="RZNY01000020">
    <property type="protein sequence ID" value="RUT43295.1"/>
    <property type="molecule type" value="Genomic_DNA"/>
</dbReference>
<gene>
    <name evidence="1" type="ORF">EJP82_20265</name>
</gene>
<evidence type="ECO:0000313" key="2">
    <source>
        <dbReference type="Proteomes" id="UP000279446"/>
    </source>
</evidence>
<evidence type="ECO:0000313" key="1">
    <source>
        <dbReference type="EMBL" id="RUT43295.1"/>
    </source>
</evidence>
<protein>
    <submittedName>
        <fullName evidence="1">Uncharacterized protein</fullName>
    </submittedName>
</protein>
<dbReference type="Proteomes" id="UP000279446">
    <property type="component" value="Unassembled WGS sequence"/>
</dbReference>
<comment type="caution">
    <text evidence="1">The sequence shown here is derived from an EMBL/GenBank/DDBJ whole genome shotgun (WGS) entry which is preliminary data.</text>
</comment>
<reference evidence="1 2" key="1">
    <citation type="submission" date="2018-12" db="EMBL/GenBank/DDBJ databases">
        <authorList>
            <person name="Sun L."/>
            <person name="Chen Z."/>
        </authorList>
    </citation>
    <scope>NUCLEOTIDE SEQUENCE [LARGE SCALE GENOMIC DNA]</scope>
    <source>
        <strain evidence="1 2">DSM 15890</strain>
    </source>
</reference>
<dbReference type="InterPro" id="IPR023296">
    <property type="entry name" value="Glyco_hydro_beta-prop_sf"/>
</dbReference>
<keyword evidence="2" id="KW-1185">Reference proteome</keyword>
<dbReference type="AlphaFoldDB" id="A0A433Y4G1"/>
<sequence length="664" mass="74073">MTMVLFFSSTNLDDWTRRTSSAVGDFNAITTNGSKFVAVGSHGSLISSNDGQAWTSSSISINIKEGELVKEDLRSKRYKGNPNRALKQSDLVLSDVIWDGNKFIAVGALIAKVKFEEYFSTINPAMLLSSTDGVKWTARRIEGTYGSSFKIVIANNQYFIFPGGLSEGDPNYTGVRVSKDLLKWNRSSWTLNNKEYTYLKDPDILDIAYNGKMFVTITGQQSHYLLKEEKAQIFTSTNGINWTESKIKEIKTADGVKSDAYLQKSISSLNKIIWNGQQFIAINSHTNAIYALNSAGNELLYYGSMTFGINNKSIYWDGSNAVAVGEFGSIYTSNDLKSWIEKKSPFSGNLNSIAYTNGRYMAVGNLNSIIESYDGLSWNSSMNQDSFFENYSNKFNFDVIGSNGTFWIIDKGSLFSADGLRYSSKEGQSKNIDLPDGVYKNFKGYSIINNTFVGIFQSNKEVVNEFWQVNLDSVEQGVAEFSQDTTNKKLHQLILTNGKTQLGIPFVTEREQLDELMYKEFYNYEISTDGGQTWKKTNYKGKNEATISAFGKYIDFNGEQIYTSVDGIKWTKGNQLRIEEEKINIKNVTSIATNGKLILATSELSESSKSESYGDSVLWMSTNGTNWSMVKLPTKSSLQKVIWDGSKFIIVGDGATVVTGIPNT</sequence>
<organism evidence="1 2">
    <name type="scientific">Paenibacillus anaericanus</name>
    <dbReference type="NCBI Taxonomy" id="170367"/>
    <lineage>
        <taxon>Bacteria</taxon>
        <taxon>Bacillati</taxon>
        <taxon>Bacillota</taxon>
        <taxon>Bacilli</taxon>
        <taxon>Bacillales</taxon>
        <taxon>Paenibacillaceae</taxon>
        <taxon>Paenibacillus</taxon>
    </lineage>
</organism>
<proteinExistence type="predicted"/>
<dbReference type="InterPro" id="IPR036278">
    <property type="entry name" value="Sialidase_sf"/>
</dbReference>
<accession>A0A433Y4G1</accession>
<dbReference type="SUPFAM" id="SSF50939">
    <property type="entry name" value="Sialidases"/>
    <property type="match status" value="2"/>
</dbReference>
<name>A0A433Y4G1_9BACL</name>
<dbReference type="Gene3D" id="2.115.10.20">
    <property type="entry name" value="Glycosyl hydrolase domain, family 43"/>
    <property type="match status" value="1"/>
</dbReference>